<dbReference type="GO" id="GO:0046983">
    <property type="term" value="F:protein dimerization activity"/>
    <property type="evidence" value="ECO:0007669"/>
    <property type="project" value="InterPro"/>
</dbReference>
<dbReference type="InterPro" id="IPR012337">
    <property type="entry name" value="RNaseH-like_sf"/>
</dbReference>
<comment type="caution">
    <text evidence="2">The sequence shown here is derived from an EMBL/GenBank/DDBJ whole genome shotgun (WGS) entry which is preliminary data.</text>
</comment>
<dbReference type="AlphaFoldDB" id="A0A6G0WVI9"/>
<dbReference type="EMBL" id="VUJU01008392">
    <property type="protein sequence ID" value="KAF0731487.1"/>
    <property type="molecule type" value="Genomic_DNA"/>
</dbReference>
<evidence type="ECO:0000313" key="3">
    <source>
        <dbReference type="Proteomes" id="UP000478052"/>
    </source>
</evidence>
<keyword evidence="3" id="KW-1185">Reference proteome</keyword>
<protein>
    <submittedName>
        <fullName evidence="2">52 kDa repressor of the inhibitor of the protein kinase-like</fullName>
    </submittedName>
</protein>
<proteinExistence type="predicted"/>
<dbReference type="InterPro" id="IPR025398">
    <property type="entry name" value="DUF4371"/>
</dbReference>
<evidence type="ECO:0000313" key="2">
    <source>
        <dbReference type="EMBL" id="KAF0731487.1"/>
    </source>
</evidence>
<dbReference type="OrthoDB" id="6585371at2759"/>
<sequence>MDKFVIKKSKPKDSTIENSLEPKNDLNIKTPETCIPPSSSFTSVNIRINDIYFVNHVLSHSEIHTVINNIWTPDTTFNFPIHKNFDKSKKGQTSKFQFNWLLRWRWLAYSEKEDGAFCKLCVAFSKSEGGKNSQKLGALVINKFDNWKHAIETFTKHDKLNYHIKSVIDTDNFLKTRNNPSISIENQLDTARSKQVNENRINILPIIEVIILCGRQELAIRGHRDFGKINVDTIQTSNEGNFRELLRYRARGDLKLKTFLEVPGERNKYISPTSQNAIIDCCNTVILNKIVAKINKAKCFTVLADETADISGIEQVSLCAKYVDVDEMVVREDFLQFVPTNDLTGKGLATLIIENLEAFGIELKYLRGQGYDGAAAMSGQFNGVTSHISQLYPMATYVHCTAHTLNLAVSKSCTIQPIRNCLGTIGKTRDFFVYPKRKNILSQAIEDFNGTINAKTLKRNCATRWIERFHSVHDFIELLECVIDSLDTISSWADGDTSSQVNNLKNSILQGEFIISLLVLSKIFAIGLPLSKHFQSVAIDLREAMVLANATLPDLKTIRSNVDEYFHDIYTKAFALAQDLCFSITLPRIARKQKNRDNYSVNTPEEYFKITIFIPYLDLFINEIESRFIEHQKILKGFQNLFPKTLEMSTLEKDEFISLIDFYNDDLADNNKDILISELKFWQRKILALDKQPKNAMDALIICNDMYPNIYKLLQILATLPVSTASSERSFSSLKRIKTYLRNTMSEKRLNGLAMLSIHRSISVDAKEVLDELSTNKRRVDFIL</sequence>
<reference evidence="2 3" key="1">
    <citation type="submission" date="2019-08" db="EMBL/GenBank/DDBJ databases">
        <title>Whole genome of Aphis craccivora.</title>
        <authorList>
            <person name="Voronova N.V."/>
            <person name="Shulinski R.S."/>
            <person name="Bandarenka Y.V."/>
            <person name="Zhorov D.G."/>
            <person name="Warner D."/>
        </authorList>
    </citation>
    <scope>NUCLEOTIDE SEQUENCE [LARGE SCALE GENOMIC DNA]</scope>
    <source>
        <strain evidence="2">180601</strain>
        <tissue evidence="2">Whole Body</tissue>
    </source>
</reference>
<feature type="domain" description="TTF-type" evidence="1">
    <location>
        <begin position="92"/>
        <end position="178"/>
    </location>
</feature>
<dbReference type="PANTHER" id="PTHR46289:SF14">
    <property type="entry name" value="DUF4371 DOMAIN-CONTAINING PROTEIN"/>
    <property type="match status" value="1"/>
</dbReference>
<gene>
    <name evidence="2" type="ORF">FWK35_00024066</name>
</gene>
<dbReference type="Pfam" id="PF14291">
    <property type="entry name" value="DUF4371"/>
    <property type="match status" value="1"/>
</dbReference>
<dbReference type="Proteomes" id="UP000478052">
    <property type="component" value="Unassembled WGS sequence"/>
</dbReference>
<dbReference type="SUPFAM" id="SSF53098">
    <property type="entry name" value="Ribonuclease H-like"/>
    <property type="match status" value="1"/>
</dbReference>
<dbReference type="InterPro" id="IPR008906">
    <property type="entry name" value="HATC_C_dom"/>
</dbReference>
<dbReference type="InterPro" id="IPR006580">
    <property type="entry name" value="Znf_TTF"/>
</dbReference>
<evidence type="ECO:0000259" key="1">
    <source>
        <dbReference type="SMART" id="SM00597"/>
    </source>
</evidence>
<dbReference type="SMART" id="SM00597">
    <property type="entry name" value="ZnF_TTF"/>
    <property type="match status" value="1"/>
</dbReference>
<dbReference type="InterPro" id="IPR052958">
    <property type="entry name" value="IFN-induced_PKR_regulator"/>
</dbReference>
<accession>A0A6G0WVI9</accession>
<name>A0A6G0WVI9_APHCR</name>
<dbReference type="Pfam" id="PF05699">
    <property type="entry name" value="Dimer_Tnp_hAT"/>
    <property type="match status" value="1"/>
</dbReference>
<dbReference type="PANTHER" id="PTHR46289">
    <property type="entry name" value="52 KDA REPRESSOR OF THE INHIBITOR OF THE PROTEIN KINASE-LIKE PROTEIN-RELATED"/>
    <property type="match status" value="1"/>
</dbReference>
<organism evidence="2 3">
    <name type="scientific">Aphis craccivora</name>
    <name type="common">Cowpea aphid</name>
    <dbReference type="NCBI Taxonomy" id="307492"/>
    <lineage>
        <taxon>Eukaryota</taxon>
        <taxon>Metazoa</taxon>
        <taxon>Ecdysozoa</taxon>
        <taxon>Arthropoda</taxon>
        <taxon>Hexapoda</taxon>
        <taxon>Insecta</taxon>
        <taxon>Pterygota</taxon>
        <taxon>Neoptera</taxon>
        <taxon>Paraneoptera</taxon>
        <taxon>Hemiptera</taxon>
        <taxon>Sternorrhyncha</taxon>
        <taxon>Aphidomorpha</taxon>
        <taxon>Aphidoidea</taxon>
        <taxon>Aphididae</taxon>
        <taxon>Aphidini</taxon>
        <taxon>Aphis</taxon>
        <taxon>Aphis</taxon>
    </lineage>
</organism>